<evidence type="ECO:0000256" key="1">
    <source>
        <dbReference type="SAM" id="Phobius"/>
    </source>
</evidence>
<dbReference type="OMA" id="NMSFECL"/>
<dbReference type="Gene3D" id="2.40.50.90">
    <property type="match status" value="7"/>
</dbReference>
<feature type="domain" description="Tudor" evidence="2">
    <location>
        <begin position="1018"/>
        <end position="1077"/>
    </location>
</feature>
<keyword evidence="1" id="KW-0812">Transmembrane</keyword>
<name>A0A670IWE9_PODMU</name>
<dbReference type="InterPro" id="IPR002999">
    <property type="entry name" value="Tudor"/>
</dbReference>
<evidence type="ECO:0000313" key="3">
    <source>
        <dbReference type="Ensembl" id="ENSPMRP00000015487.1"/>
    </source>
</evidence>
<gene>
    <name evidence="3" type="primary">TDRD15</name>
</gene>
<feature type="transmembrane region" description="Helical" evidence="1">
    <location>
        <begin position="2111"/>
        <end position="2130"/>
    </location>
</feature>
<feature type="domain" description="Tudor" evidence="2">
    <location>
        <begin position="298"/>
        <end position="356"/>
    </location>
</feature>
<organism evidence="3 4">
    <name type="scientific">Podarcis muralis</name>
    <name type="common">Wall lizard</name>
    <name type="synonym">Lacerta muralis</name>
    <dbReference type="NCBI Taxonomy" id="64176"/>
    <lineage>
        <taxon>Eukaryota</taxon>
        <taxon>Metazoa</taxon>
        <taxon>Chordata</taxon>
        <taxon>Craniata</taxon>
        <taxon>Vertebrata</taxon>
        <taxon>Euteleostomi</taxon>
        <taxon>Lepidosauria</taxon>
        <taxon>Squamata</taxon>
        <taxon>Bifurcata</taxon>
        <taxon>Unidentata</taxon>
        <taxon>Episquamata</taxon>
        <taxon>Laterata</taxon>
        <taxon>Lacertibaenia</taxon>
        <taxon>Lacertidae</taxon>
        <taxon>Podarcis</taxon>
    </lineage>
</organism>
<protein>
    <submittedName>
        <fullName evidence="3">Tudor domain containing 15</fullName>
    </submittedName>
</protein>
<reference evidence="3" key="2">
    <citation type="submission" date="2025-08" db="UniProtKB">
        <authorList>
            <consortium name="Ensembl"/>
        </authorList>
    </citation>
    <scope>IDENTIFICATION</scope>
</reference>
<dbReference type="InterPro" id="IPR050621">
    <property type="entry name" value="Tudor_domain_containing"/>
</dbReference>
<evidence type="ECO:0000313" key="4">
    <source>
        <dbReference type="Proteomes" id="UP000472272"/>
    </source>
</evidence>
<dbReference type="CDD" id="cd20436">
    <property type="entry name" value="Tudor_TDRD15_rpt1"/>
    <property type="match status" value="1"/>
</dbReference>
<keyword evidence="1" id="KW-1133">Transmembrane helix</keyword>
<feature type="domain" description="Tudor" evidence="2">
    <location>
        <begin position="803"/>
        <end position="862"/>
    </location>
</feature>
<dbReference type="FunFam" id="2.30.30.140:FF:000018">
    <property type="entry name" value="Serine/threonine-protein kinase 31"/>
    <property type="match status" value="2"/>
</dbReference>
<feature type="domain" description="Tudor" evidence="2">
    <location>
        <begin position="1350"/>
        <end position="1409"/>
    </location>
</feature>
<dbReference type="PROSITE" id="PS50304">
    <property type="entry name" value="TUDOR"/>
    <property type="match status" value="7"/>
</dbReference>
<dbReference type="PANTHER" id="PTHR22948:SF7">
    <property type="entry name" value="TUDOR DOMAIN-CONTAINING PROTEIN 15"/>
    <property type="match status" value="1"/>
</dbReference>
<feature type="domain" description="Tudor" evidence="2">
    <location>
        <begin position="546"/>
        <end position="604"/>
    </location>
</feature>
<dbReference type="Proteomes" id="UP000472272">
    <property type="component" value="Chromosome 3"/>
</dbReference>
<keyword evidence="4" id="KW-1185">Reference proteome</keyword>
<dbReference type="InterPro" id="IPR035437">
    <property type="entry name" value="SNase_OB-fold_sf"/>
</dbReference>
<dbReference type="Pfam" id="PF00567">
    <property type="entry name" value="TUDOR"/>
    <property type="match status" value="8"/>
</dbReference>
<dbReference type="Ensembl" id="ENSPMRT00000016543.1">
    <property type="protein sequence ID" value="ENSPMRP00000015487.1"/>
    <property type="gene ID" value="ENSPMRG00000010330.1"/>
</dbReference>
<proteinExistence type="predicted"/>
<dbReference type="PANTHER" id="PTHR22948">
    <property type="entry name" value="TUDOR DOMAIN CONTAINING PROTEIN"/>
    <property type="match status" value="1"/>
</dbReference>
<dbReference type="InterPro" id="IPR047450">
    <property type="entry name" value="Tudor_TDRD15_rpt1"/>
</dbReference>
<reference evidence="3 4" key="1">
    <citation type="journal article" date="2019" name="Proc. Natl. Acad. Sci. U.S.A.">
        <title>Regulatory changes in pterin and carotenoid genes underlie balanced color polymorphisms in the wall lizard.</title>
        <authorList>
            <person name="Andrade P."/>
            <person name="Pinho C."/>
            <person name="Perez I de Lanuza G."/>
            <person name="Afonso S."/>
            <person name="Brejcha J."/>
            <person name="Rubin C.J."/>
            <person name="Wallerman O."/>
            <person name="Pereira P."/>
            <person name="Sabatino S.J."/>
            <person name="Bellati A."/>
            <person name="Pellitteri-Rosa D."/>
            <person name="Bosakova Z."/>
            <person name="Bunikis I."/>
            <person name="Carretero M.A."/>
            <person name="Feiner N."/>
            <person name="Marsik P."/>
            <person name="Pauperio F."/>
            <person name="Salvi D."/>
            <person name="Soler L."/>
            <person name="While G.M."/>
            <person name="Uller T."/>
            <person name="Font E."/>
            <person name="Andersson L."/>
            <person name="Carneiro M."/>
        </authorList>
    </citation>
    <scope>NUCLEOTIDE SEQUENCE</scope>
</reference>
<sequence>MAGRRVSSLSTKFLDVDLKITDVNYHPKEVLVKFQGRYNTDCEFDYHILQNEIQQVSKVKDSVGIGEFCLVEDSACGEWYRGRVVQKKNYIYEVFLMDSGKILAVDETHIASAIDELFQLPPKMVCGIFGNILPIEEKWTPKALNYFSSLIDLQIKGQIQAILPHQTFLLDVPKITSDVVELKLGKLVDGDTFCLIVEMLTELPQELLCKQMPDLLQQKYTRPDSVLCNDRIQSEVQPIMNNLQPLLSVGGIEKVKISVAVSPSKFYCQLLQYQVEMDELTANMSSCYETSTENVPSCENLGVLCAARRRNGQWHRGVIQQLLSDNKVNIWFMDFGSYEAVPSSCVLKLQPEFMSVPRFSVPCALSCLSSQDETVRNDQLKEFKEALLRQSVVHARIDLFNADEHLYYVTLLKQESAMHYEHLPQGSELILKLDPSFKTKKSCTGEDIKISDTDPVYADSVHRNTVQSGDDSDSKGTHLMCSPLRIPYKRAEMQIGSVCVAFVVYVLNPSNFWVQTIDCRDEFEALMKKIAAVYDTSETVDKILENPEPGKLCCARYSKDMHYYRAVIREVMDNSIDVCFLDFGNTETVPLFNVRVLLPEFLELPALAVCCSLANAFPIEDIWIKKETDFFKSIVLDKPLTLHVIAQKTNKYIVSVQYMNDSEQTDVVLSMVQAGYAEYWEVKQDPFQNIVGDSKMQCLKQKIHKKSWQKKNKLRSPRTKEHAVTFPRWENTLSDKLGNTSGKGDTPKPYKEYRFKPGTVFDVVCCRSTSPGNFFCQMRSKLPELFNLMQQIQYYYNTQKSPYELGQHACVVKHSKDGKWYRAAVQQHVSETEVDVVFVDYGNQERVLSKDLQAILPEYLVLECQTFRCCLNTVTESLTFDPYNWTAEACRDFERFVSSSNDLLTCTISALILRSPNYLYNIVDLQTPFTTSQQFLLECGHAQSRSFEFARSLVPPFSLYTFYYSSFNMKIGNEEGVCITHIYSPTKFYCQLNRNVGAIDKLFEKIAEVSQMTGYTDQLNTCNLYLAKYFEDGLFYRALASPMGSSDYLQVYFVDFGNKQSVAKREMIPIPNHASELLFTPMQAIKCYLSDLKDVEITTEINTWFEKNYSGKEMKAVIVSKESDGQLGVELYDGDLQINRKIKELLKHTQKYGVDPKIINTPAEKTVGDKNVLHKVKSEPVKRKIKNEVVGWKREAENEANPGHQSAGKEIAIDLQKQSTRSVKLPAASDNTELALQSNPRQRCRDTYCESWPECDSPPRGLKKMPPDKELQILKHKYFGEERCSGTRKKYTNLPQPHIQANSKMLVYISSITSMSSFYIHRAEDENEIVQLAEKLNGDSLVLEPETHAELEEGDMVLAEYEADCCTYRAAIRGIKSEKSFEVEFIDYGNSSTVNASKIYKMEKVFLNFPRFSIHCFLSKARYAFPDKSCSSDMAACIASKVNNQLLALEFLQQHGEQWEVDVFCHEMSMINELSLQNMSLLHLDEVVKHLPITDVVTDGNDQSKKSESRNVSEVLIKAGHPWESHPKIPCQKIKPGQLELAEIGHISRDGHFYIKLKKDAQIFFDLNVMTTQEAEKNSLLAVENIQEGLECLTKSKETLKWYRSEVIKKYVNEGHMLVFFMDLGEYEMVSFHDTQILSDKFRSIPRNAMPCKWSWAENLVDMSLESVLKIIKCHEIKILFLRYLESTFMWEVDILIDGILLLEYWNQRSYQRVLEKCNSPENIKMSKTMPTLSFRPNSVSWAPFQNDRYYPGFVTSVTDPSNFCIQLEDSFKSLNALFKLLSDLPENLPTIPQELVVPGTSCLIKIGSNEKWNRVEVSEVSKLSNLLIVTFIDDGLSVPIPISNSHKLKVIPEELAKLPRLTYPCSLFGVSPADGEHWSDEAKLKIQELLSRQGLTFKLKQCHSGQKLEAVVLCDKNNAADILVASRCAVYSKTPYSFGSINSAELHPLNSQILCDSSQICGQKNLNAQIALLSVEGGKPQNSSLQLSCACVNVSRGNSSKGLCSKRKEWHKACLHINGRMTETRLKYDKRFCERERRLYSTGILSESIHEMHDLMGLSTKIDGMQIYEESQSHECFTRKVSFKYLLNLPLFFPMYLIRNPDVNAMKPGIQGIMYLIFYAQVGGTVSFHEHWDQLPVVVVVVVVVVVIFIIYTHAIWLGFTSNSGWLPAHRKMIKCQTLKTSQ</sequence>
<feature type="domain" description="Tudor" evidence="2">
    <location>
        <begin position="62"/>
        <end position="120"/>
    </location>
</feature>
<feature type="transmembrane region" description="Helical" evidence="1">
    <location>
        <begin position="2136"/>
        <end position="2161"/>
    </location>
</feature>
<keyword evidence="1" id="KW-0472">Membrane</keyword>
<reference evidence="3" key="3">
    <citation type="submission" date="2025-09" db="UniProtKB">
        <authorList>
            <consortium name="Ensembl"/>
        </authorList>
    </citation>
    <scope>IDENTIFICATION</scope>
</reference>
<dbReference type="SUPFAM" id="SSF63748">
    <property type="entry name" value="Tudor/PWWP/MBT"/>
    <property type="match status" value="8"/>
</dbReference>
<dbReference type="Gene3D" id="2.30.30.140">
    <property type="match status" value="8"/>
</dbReference>
<evidence type="ECO:0000259" key="2">
    <source>
        <dbReference type="PROSITE" id="PS50304"/>
    </source>
</evidence>
<feature type="domain" description="Tudor" evidence="2">
    <location>
        <begin position="1585"/>
        <end position="1645"/>
    </location>
</feature>
<dbReference type="SMART" id="SM00333">
    <property type="entry name" value="TUDOR"/>
    <property type="match status" value="9"/>
</dbReference>
<accession>A0A670IWE9</accession>
<dbReference type="GeneTree" id="ENSGT00940000162581"/>